<sequence length="443" mass="49827">MKYTTKTADVDSIRGGLRYIHGISSTHICWLTLFLYLYLLSPYFDLRAAVLHGGMLSIVMLLVSHPAITLKAMQQVPLVVTFIGLCFFCLYNLTIFIFYTEVFATTFLTYMIQVALYILLGYVLALSLVIKSLDMDQVLTLCFKLVAFIVFLNALVILVEYNLPPFRAFIESMLYQPENANIDYLNREFRLRGIASGGAANLSLFHGTVLILLQALYIKKKIGFLYFVTASVTIFTSLLFIGRTGIVVAIIGIALFHVLNFILSREKLSLRRLLLYATIAGIVMAVPPVFAFLFPENVLSYSINFLYRGIEGVQQEGTTAALARMINIPNEWPKLLFGVGVHSGDFGLKGSVDLGYMRMFTALGIPVAIAFYIFVAFLGKCVYHVTHYKSFWLVFMIIMFIAEYKEPFIFKGYSARLMWLVVGVGLCYRYANLHSSGNKIAAA</sequence>
<organism evidence="2 3">
    <name type="scientific">Billgrantia bachuensis</name>
    <dbReference type="NCBI Taxonomy" id="2717286"/>
    <lineage>
        <taxon>Bacteria</taxon>
        <taxon>Pseudomonadati</taxon>
        <taxon>Pseudomonadota</taxon>
        <taxon>Gammaproteobacteria</taxon>
        <taxon>Oceanospirillales</taxon>
        <taxon>Halomonadaceae</taxon>
        <taxon>Billgrantia</taxon>
    </lineage>
</organism>
<keyword evidence="3" id="KW-1185">Reference proteome</keyword>
<feature type="transmembrane region" description="Helical" evidence="1">
    <location>
        <begin position="275"/>
        <end position="294"/>
    </location>
</feature>
<feature type="transmembrane region" description="Helical" evidence="1">
    <location>
        <begin position="413"/>
        <end position="431"/>
    </location>
</feature>
<comment type="caution">
    <text evidence="2">The sequence shown here is derived from an EMBL/GenBank/DDBJ whole genome shotgun (WGS) entry which is preliminary data.</text>
</comment>
<feature type="transmembrane region" description="Helical" evidence="1">
    <location>
        <begin position="76"/>
        <end position="98"/>
    </location>
</feature>
<keyword evidence="1" id="KW-0812">Transmembrane</keyword>
<evidence type="ECO:0000313" key="2">
    <source>
        <dbReference type="EMBL" id="NIC04403.1"/>
    </source>
</evidence>
<keyword evidence="1" id="KW-0472">Membrane</keyword>
<evidence type="ECO:0000313" key="3">
    <source>
        <dbReference type="Proteomes" id="UP001318321"/>
    </source>
</evidence>
<dbReference type="RefSeq" id="WP_167110915.1">
    <property type="nucleotide sequence ID" value="NZ_JAAQTO010000006.1"/>
</dbReference>
<feature type="transmembrane region" description="Helical" evidence="1">
    <location>
        <begin position="356"/>
        <end position="378"/>
    </location>
</feature>
<accession>A0ABX0PQI6</accession>
<feature type="transmembrane region" description="Helical" evidence="1">
    <location>
        <begin position="110"/>
        <end position="129"/>
    </location>
</feature>
<feature type="transmembrane region" description="Helical" evidence="1">
    <location>
        <begin position="246"/>
        <end position="263"/>
    </location>
</feature>
<reference evidence="2 3" key="1">
    <citation type="submission" date="2020-03" db="EMBL/GenBank/DDBJ databases">
        <title>Identification of Halomonas strains.</title>
        <authorList>
            <person name="Xiao Z."/>
            <person name="Dong F."/>
            <person name="Wang Z."/>
            <person name="Zhao J.-Y."/>
        </authorList>
    </citation>
    <scope>NUCLEOTIDE SEQUENCE [LARGE SCALE GENOMIC DNA]</scope>
    <source>
        <strain evidence="2 3">DX6</strain>
    </source>
</reference>
<feature type="transmembrane region" description="Helical" evidence="1">
    <location>
        <begin position="223"/>
        <end position="240"/>
    </location>
</feature>
<feature type="transmembrane region" description="Helical" evidence="1">
    <location>
        <begin position="20"/>
        <end position="40"/>
    </location>
</feature>
<feature type="transmembrane region" description="Helical" evidence="1">
    <location>
        <begin position="194"/>
        <end position="216"/>
    </location>
</feature>
<evidence type="ECO:0008006" key="4">
    <source>
        <dbReference type="Google" id="ProtNLM"/>
    </source>
</evidence>
<feature type="transmembrane region" description="Helical" evidence="1">
    <location>
        <begin position="46"/>
        <end position="64"/>
    </location>
</feature>
<gene>
    <name evidence="2" type="ORF">HBJ55_03050</name>
</gene>
<proteinExistence type="predicted"/>
<dbReference type="EMBL" id="JAAQTO010000006">
    <property type="protein sequence ID" value="NIC04403.1"/>
    <property type="molecule type" value="Genomic_DNA"/>
</dbReference>
<protein>
    <recommendedName>
        <fullName evidence="4">Polysaccharide polymerase</fullName>
    </recommendedName>
</protein>
<keyword evidence="1" id="KW-1133">Transmembrane helix</keyword>
<feature type="transmembrane region" description="Helical" evidence="1">
    <location>
        <begin position="141"/>
        <end position="159"/>
    </location>
</feature>
<feature type="transmembrane region" description="Helical" evidence="1">
    <location>
        <begin position="390"/>
        <end position="407"/>
    </location>
</feature>
<dbReference type="Proteomes" id="UP001318321">
    <property type="component" value="Unassembled WGS sequence"/>
</dbReference>
<name>A0ABX0PQI6_9GAMM</name>
<evidence type="ECO:0000256" key="1">
    <source>
        <dbReference type="SAM" id="Phobius"/>
    </source>
</evidence>